<dbReference type="InterPro" id="IPR000515">
    <property type="entry name" value="MetI-like"/>
</dbReference>
<comment type="similarity">
    <text evidence="5">Belongs to the binding-protein-dependent transport system permease family.</text>
</comment>
<feature type="transmembrane region" description="Helical" evidence="5">
    <location>
        <begin position="15"/>
        <end position="42"/>
    </location>
</feature>
<keyword evidence="3 5" id="KW-1133">Transmembrane helix</keyword>
<sequence length="222" mass="24058">MLKAIYAFSVQYSDIYNVVAMSMIVSLISTALASMISLTLAIPVSLKDFKGKKLILRIANTLMSLPPVLMGLVVYLMLSKEGPFGNLQLLFTPTAMIISQTLLVLPIIFGVAVSGLSKTSKEIENTCVSLGANKKDVYITIIKESKIQMLSAITVGFGRAISEVGAVMMVGGNIQGETRVMTTYIALETGKGNFKESLIIGAILLIISFLVNFILYRFQESN</sequence>
<evidence type="ECO:0000256" key="5">
    <source>
        <dbReference type="RuleBase" id="RU363032"/>
    </source>
</evidence>
<name>A0A934M2V2_9CLOT</name>
<keyword evidence="8" id="KW-1185">Reference proteome</keyword>
<feature type="domain" description="ABC transmembrane type-1" evidence="6">
    <location>
        <begin position="19"/>
        <end position="215"/>
    </location>
</feature>
<dbReference type="PANTHER" id="PTHR43632:SF1">
    <property type="entry name" value="PERMEASE COMPONENT OF TUNGSTATE ABC TRANSPORTER"/>
    <property type="match status" value="1"/>
</dbReference>
<comment type="caution">
    <text evidence="7">The sequence shown here is derived from an EMBL/GenBank/DDBJ whole genome shotgun (WGS) entry which is preliminary data.</text>
</comment>
<keyword evidence="2 5" id="KW-0812">Transmembrane</keyword>
<evidence type="ECO:0000256" key="4">
    <source>
        <dbReference type="ARBA" id="ARBA00023136"/>
    </source>
</evidence>
<evidence type="ECO:0000259" key="6">
    <source>
        <dbReference type="PROSITE" id="PS50928"/>
    </source>
</evidence>
<evidence type="ECO:0000313" key="8">
    <source>
        <dbReference type="Proteomes" id="UP000622687"/>
    </source>
</evidence>
<dbReference type="EMBL" id="JAEEGB010000007">
    <property type="protein sequence ID" value="MBI6872517.1"/>
    <property type="molecule type" value="Genomic_DNA"/>
</dbReference>
<gene>
    <name evidence="7" type="ORF">I6U51_07305</name>
</gene>
<dbReference type="Proteomes" id="UP000622687">
    <property type="component" value="Unassembled WGS sequence"/>
</dbReference>
<dbReference type="SUPFAM" id="SSF161098">
    <property type="entry name" value="MetI-like"/>
    <property type="match status" value="1"/>
</dbReference>
<dbReference type="PROSITE" id="PS50928">
    <property type="entry name" value="ABC_TM1"/>
    <property type="match status" value="1"/>
</dbReference>
<evidence type="ECO:0000256" key="1">
    <source>
        <dbReference type="ARBA" id="ARBA00004141"/>
    </source>
</evidence>
<evidence type="ECO:0000256" key="3">
    <source>
        <dbReference type="ARBA" id="ARBA00022989"/>
    </source>
</evidence>
<proteinExistence type="inferred from homology"/>
<accession>A0A934M2V2</accession>
<keyword evidence="4 5" id="KW-0472">Membrane</keyword>
<dbReference type="AlphaFoldDB" id="A0A934M2V2"/>
<dbReference type="InterPro" id="IPR049783">
    <property type="entry name" value="ABC_perm_TupB-like"/>
</dbReference>
<reference evidence="7" key="1">
    <citation type="submission" date="2020-12" db="EMBL/GenBank/DDBJ databases">
        <title>Clostridium thailandense sp. nov., a novel acetogenic bacterium isolated from peat land soil in Thailand.</title>
        <authorList>
            <person name="Chaikitkaew S."/>
            <person name="Birkeland N.K."/>
        </authorList>
    </citation>
    <scope>NUCLEOTIDE SEQUENCE</scope>
    <source>
        <strain evidence="7">DSM 17425</strain>
    </source>
</reference>
<dbReference type="Pfam" id="PF00528">
    <property type="entry name" value="BPD_transp_1"/>
    <property type="match status" value="1"/>
</dbReference>
<comment type="subcellular location">
    <subcellularLocation>
        <location evidence="5">Cell membrane</location>
        <topology evidence="5">Multi-pass membrane protein</topology>
    </subcellularLocation>
    <subcellularLocation>
        <location evidence="1">Membrane</location>
        <topology evidence="1">Multi-pass membrane protein</topology>
    </subcellularLocation>
</comment>
<dbReference type="RefSeq" id="WP_211142188.1">
    <property type="nucleotide sequence ID" value="NZ_JAEEGB010000007.1"/>
</dbReference>
<protein>
    <submittedName>
        <fullName evidence="7">ABC transporter permease</fullName>
    </submittedName>
</protein>
<dbReference type="InterPro" id="IPR035906">
    <property type="entry name" value="MetI-like_sf"/>
</dbReference>
<evidence type="ECO:0000313" key="7">
    <source>
        <dbReference type="EMBL" id="MBI6872517.1"/>
    </source>
</evidence>
<dbReference type="GO" id="GO:0005886">
    <property type="term" value="C:plasma membrane"/>
    <property type="evidence" value="ECO:0007669"/>
    <property type="project" value="UniProtKB-SubCell"/>
</dbReference>
<organism evidence="7 8">
    <name type="scientific">Clostridium aciditolerans</name>
    <dbReference type="NCBI Taxonomy" id="339861"/>
    <lineage>
        <taxon>Bacteria</taxon>
        <taxon>Bacillati</taxon>
        <taxon>Bacillota</taxon>
        <taxon>Clostridia</taxon>
        <taxon>Eubacteriales</taxon>
        <taxon>Clostridiaceae</taxon>
        <taxon>Clostridium</taxon>
    </lineage>
</organism>
<feature type="transmembrane region" description="Helical" evidence="5">
    <location>
        <begin position="90"/>
        <end position="113"/>
    </location>
</feature>
<feature type="transmembrane region" description="Helical" evidence="5">
    <location>
        <begin position="198"/>
        <end position="218"/>
    </location>
</feature>
<dbReference type="NCBIfam" id="NF038017">
    <property type="entry name" value="ABC_perm1"/>
    <property type="match status" value="1"/>
</dbReference>
<dbReference type="Gene3D" id="1.10.3720.10">
    <property type="entry name" value="MetI-like"/>
    <property type="match status" value="1"/>
</dbReference>
<dbReference type="PANTHER" id="PTHR43632">
    <property type="entry name" value="PERMEASE COMPONENT OF TUNGSTATE ABC TRANSPORTER"/>
    <property type="match status" value="1"/>
</dbReference>
<dbReference type="GO" id="GO:0055085">
    <property type="term" value="P:transmembrane transport"/>
    <property type="evidence" value="ECO:0007669"/>
    <property type="project" value="InterPro"/>
</dbReference>
<keyword evidence="5" id="KW-0813">Transport</keyword>
<dbReference type="CDD" id="cd06261">
    <property type="entry name" value="TM_PBP2"/>
    <property type="match status" value="1"/>
</dbReference>
<evidence type="ECO:0000256" key="2">
    <source>
        <dbReference type="ARBA" id="ARBA00022692"/>
    </source>
</evidence>
<feature type="transmembrane region" description="Helical" evidence="5">
    <location>
        <begin position="54"/>
        <end position="78"/>
    </location>
</feature>